<evidence type="ECO:0000256" key="2">
    <source>
        <dbReference type="SAM" id="SignalP"/>
    </source>
</evidence>
<keyword evidence="2" id="KW-0732">Signal</keyword>
<protein>
    <submittedName>
        <fullName evidence="3">HDC14949</fullName>
    </submittedName>
</protein>
<feature type="region of interest" description="Disordered" evidence="1">
    <location>
        <begin position="88"/>
        <end position="110"/>
    </location>
</feature>
<feature type="compositionally biased region" description="Polar residues" evidence="1">
    <location>
        <begin position="247"/>
        <end position="257"/>
    </location>
</feature>
<evidence type="ECO:0000256" key="1">
    <source>
        <dbReference type="SAM" id="MobiDB-lite"/>
    </source>
</evidence>
<proteinExistence type="predicted"/>
<sequence length="272" mass="30838">MGYEELMLLLLLLLLRPLTTLHGFHGFDGCSAITPSPSFALDGPASRIVVRATVKRVTGPANVLYPPAPRPLIHPKTMRFHLIKAFSKQDDDTASSNGSRPSQRTRKRFRIGDLRGQCRAADKCDDNVKGWLPHSPAGWDYSTPRFPNANGCCMPCPTSCEAPLGKKTLIWKINFDFRATQASSKEQKMLLQQQRQKQQQRHQRTANHKINSLITPHDLPGQTRNKPKPQPNGKLCKMQQQQQQQQKLQHSSFATLPQQQQQQQQWEPLPKI</sequence>
<evidence type="ECO:0000313" key="3">
    <source>
        <dbReference type="EMBL" id="DAA04255.1"/>
    </source>
</evidence>
<feature type="compositionally biased region" description="Basic residues" evidence="1">
    <location>
        <begin position="198"/>
        <end position="207"/>
    </location>
</feature>
<gene>
    <name evidence="3" type="ORF">HDC14949</name>
</gene>
<dbReference type="EMBL" id="BK002750">
    <property type="protein sequence ID" value="DAA04255.1"/>
    <property type="molecule type" value="Genomic_DNA"/>
</dbReference>
<accession>Q6IJG6</accession>
<name>Q6IJG6_DROME</name>
<dbReference type="AlphaFoldDB" id="Q6IJG6"/>
<organism evidence="3">
    <name type="scientific">Drosophila melanogaster</name>
    <name type="common">Fruit fly</name>
    <dbReference type="NCBI Taxonomy" id="7227"/>
    <lineage>
        <taxon>Eukaryota</taxon>
        <taxon>Metazoa</taxon>
        <taxon>Ecdysozoa</taxon>
        <taxon>Arthropoda</taxon>
        <taxon>Hexapoda</taxon>
        <taxon>Insecta</taxon>
        <taxon>Pterygota</taxon>
        <taxon>Neoptera</taxon>
        <taxon>Endopterygota</taxon>
        <taxon>Diptera</taxon>
        <taxon>Brachycera</taxon>
        <taxon>Muscomorpha</taxon>
        <taxon>Ephydroidea</taxon>
        <taxon>Drosophilidae</taxon>
        <taxon>Drosophila</taxon>
        <taxon>Sophophora</taxon>
    </lineage>
</organism>
<feature type="signal peptide" evidence="2">
    <location>
        <begin position="1"/>
        <end position="23"/>
    </location>
</feature>
<feature type="chain" id="PRO_5004275302" evidence="2">
    <location>
        <begin position="24"/>
        <end position="272"/>
    </location>
</feature>
<reference evidence="3" key="1">
    <citation type="journal article" date="2003" name="Genome Biol.">
        <title>An integrated gene annotation and transcriptional profiling approach towards the full gene content of the Drosophila genome.</title>
        <authorList>
            <person name="Hild M."/>
            <person name="Beckmann B."/>
            <person name="Haas S.A."/>
            <person name="Koch B."/>
            <person name="Solovyev V."/>
            <person name="Busold C."/>
            <person name="Fellenberg K."/>
            <person name="Boutros M."/>
            <person name="Vingron M."/>
            <person name="Sauer F."/>
            <person name="Hoheisel J.D."/>
            <person name="Paro R."/>
        </authorList>
    </citation>
    <scope>NUCLEOTIDE SEQUENCE</scope>
</reference>
<feature type="region of interest" description="Disordered" evidence="1">
    <location>
        <begin position="186"/>
        <end position="272"/>
    </location>
</feature>